<dbReference type="Pfam" id="PF00560">
    <property type="entry name" value="LRR_1"/>
    <property type="match status" value="1"/>
</dbReference>
<keyword evidence="5" id="KW-0812">Transmembrane</keyword>
<evidence type="ECO:0000256" key="4">
    <source>
        <dbReference type="ARBA" id="ARBA00022614"/>
    </source>
</evidence>
<dbReference type="GO" id="GO:0005886">
    <property type="term" value="C:plasma membrane"/>
    <property type="evidence" value="ECO:0007669"/>
    <property type="project" value="UniProtKB-SubCell"/>
</dbReference>
<keyword evidence="4" id="KW-0433">Leucine-rich repeat</keyword>
<dbReference type="FunFam" id="3.80.10.10:FF:000041">
    <property type="entry name" value="LRR receptor-like serine/threonine-protein kinase ERECTA"/>
    <property type="match status" value="1"/>
</dbReference>
<keyword evidence="11" id="KW-0325">Glycoprotein</keyword>
<dbReference type="OrthoDB" id="676979at2759"/>
<keyword evidence="8" id="KW-1133">Transmembrane helix</keyword>
<evidence type="ECO:0000256" key="7">
    <source>
        <dbReference type="ARBA" id="ARBA00022737"/>
    </source>
</evidence>
<organism evidence="12 13">
    <name type="scientific">Parasponia andersonii</name>
    <name type="common">Sponia andersonii</name>
    <dbReference type="NCBI Taxonomy" id="3476"/>
    <lineage>
        <taxon>Eukaryota</taxon>
        <taxon>Viridiplantae</taxon>
        <taxon>Streptophyta</taxon>
        <taxon>Embryophyta</taxon>
        <taxon>Tracheophyta</taxon>
        <taxon>Spermatophyta</taxon>
        <taxon>Magnoliopsida</taxon>
        <taxon>eudicotyledons</taxon>
        <taxon>Gunneridae</taxon>
        <taxon>Pentapetalae</taxon>
        <taxon>rosids</taxon>
        <taxon>fabids</taxon>
        <taxon>Rosales</taxon>
        <taxon>Cannabaceae</taxon>
        <taxon>Parasponia</taxon>
    </lineage>
</organism>
<evidence type="ECO:0000256" key="9">
    <source>
        <dbReference type="ARBA" id="ARBA00023136"/>
    </source>
</evidence>
<comment type="subcellular location">
    <subcellularLocation>
        <location evidence="1">Cell membrane</location>
        <topology evidence="1">Single-pass type I membrane protein</topology>
    </subcellularLocation>
</comment>
<dbReference type="SUPFAM" id="SSF52058">
    <property type="entry name" value="L domain-like"/>
    <property type="match status" value="1"/>
</dbReference>
<evidence type="ECO:0000313" key="13">
    <source>
        <dbReference type="Proteomes" id="UP000237105"/>
    </source>
</evidence>
<comment type="similarity">
    <text evidence="2">Belongs to the RLP family.</text>
</comment>
<dbReference type="AlphaFoldDB" id="A0A2P5DJC7"/>
<dbReference type="STRING" id="3476.A0A2P5DJC7"/>
<evidence type="ECO:0000256" key="2">
    <source>
        <dbReference type="ARBA" id="ARBA00009592"/>
    </source>
</evidence>
<evidence type="ECO:0000256" key="10">
    <source>
        <dbReference type="ARBA" id="ARBA00023170"/>
    </source>
</evidence>
<protein>
    <submittedName>
        <fullName evidence="12">LRR domain containing protein</fullName>
    </submittedName>
</protein>
<dbReference type="InterPro" id="IPR001611">
    <property type="entry name" value="Leu-rich_rpt"/>
</dbReference>
<dbReference type="PANTHER" id="PTHR48052:SF22">
    <property type="entry name" value="RECEPTOR PROTEIN KINASE CLAVATA1"/>
    <property type="match status" value="1"/>
</dbReference>
<evidence type="ECO:0000256" key="1">
    <source>
        <dbReference type="ARBA" id="ARBA00004251"/>
    </source>
</evidence>
<proteinExistence type="inferred from homology"/>
<evidence type="ECO:0000256" key="6">
    <source>
        <dbReference type="ARBA" id="ARBA00022729"/>
    </source>
</evidence>
<name>A0A2P5DJC7_PARAD</name>
<evidence type="ECO:0000313" key="12">
    <source>
        <dbReference type="EMBL" id="PON73397.1"/>
    </source>
</evidence>
<keyword evidence="3" id="KW-1003">Cell membrane</keyword>
<keyword evidence="7" id="KW-0677">Repeat</keyword>
<gene>
    <name evidence="12" type="ORF">PanWU01x14_059010</name>
</gene>
<accession>A0A2P5DJC7</accession>
<reference evidence="13" key="1">
    <citation type="submission" date="2016-06" db="EMBL/GenBank/DDBJ databases">
        <title>Parallel loss of symbiosis genes in relatives of nitrogen-fixing non-legume Parasponia.</title>
        <authorList>
            <person name="Van Velzen R."/>
            <person name="Holmer R."/>
            <person name="Bu F."/>
            <person name="Rutten L."/>
            <person name="Van Zeijl A."/>
            <person name="Liu W."/>
            <person name="Santuari L."/>
            <person name="Cao Q."/>
            <person name="Sharma T."/>
            <person name="Shen D."/>
            <person name="Roswanjaya Y."/>
            <person name="Wardhani T."/>
            <person name="Kalhor M.S."/>
            <person name="Jansen J."/>
            <person name="Van den Hoogen J."/>
            <person name="Gungor B."/>
            <person name="Hartog M."/>
            <person name="Hontelez J."/>
            <person name="Verver J."/>
            <person name="Yang W.-C."/>
            <person name="Schijlen E."/>
            <person name="Repin R."/>
            <person name="Schilthuizen M."/>
            <person name="Schranz E."/>
            <person name="Heidstra R."/>
            <person name="Miyata K."/>
            <person name="Fedorova E."/>
            <person name="Kohlen W."/>
            <person name="Bisseling T."/>
            <person name="Smit S."/>
            <person name="Geurts R."/>
        </authorList>
    </citation>
    <scope>NUCLEOTIDE SEQUENCE [LARGE SCALE GENOMIC DNA]</scope>
    <source>
        <strain evidence="13">cv. WU1-14</strain>
    </source>
</reference>
<keyword evidence="6" id="KW-0732">Signal</keyword>
<dbReference type="InterPro" id="IPR032675">
    <property type="entry name" value="LRR_dom_sf"/>
</dbReference>
<dbReference type="PANTHER" id="PTHR48052">
    <property type="entry name" value="UNNAMED PRODUCT"/>
    <property type="match status" value="1"/>
</dbReference>
<comment type="caution">
    <text evidence="12">The sequence shown here is derived from an EMBL/GenBank/DDBJ whole genome shotgun (WGS) entry which is preliminary data.</text>
</comment>
<keyword evidence="10" id="KW-0675">Receptor</keyword>
<evidence type="ECO:0000256" key="8">
    <source>
        <dbReference type="ARBA" id="ARBA00022989"/>
    </source>
</evidence>
<keyword evidence="13" id="KW-1185">Reference proteome</keyword>
<dbReference type="Proteomes" id="UP000237105">
    <property type="component" value="Unassembled WGS sequence"/>
</dbReference>
<dbReference type="Gene3D" id="3.80.10.10">
    <property type="entry name" value="Ribonuclease Inhibitor"/>
    <property type="match status" value="2"/>
</dbReference>
<sequence length="246" mass="27665">MTELRVLDKYDNNFTGPLPIEIVGQKKIKHLPLGENYFTGSILESYSEIQSLDYLGLNGNSLNMKISKKCTLGYDNNYAGGIPAELGYMSSLKLLDIGGCNLTREIPKTLGQLKNLHSLFLQINHVSSQVPPEFFGLERLMLLDLSINELTGEILARFSQLKNLTLLNLFRNCFYGRIPEFVGELPNLEILQVWDNNFTFYLPESIGRNGKLMFLDVTKNLTVLVPCDLCRGGRLNAKLLPRTDSG</sequence>
<evidence type="ECO:0000256" key="11">
    <source>
        <dbReference type="ARBA" id="ARBA00023180"/>
    </source>
</evidence>
<evidence type="ECO:0000256" key="3">
    <source>
        <dbReference type="ARBA" id="ARBA00022475"/>
    </source>
</evidence>
<keyword evidence="9" id="KW-0472">Membrane</keyword>
<evidence type="ECO:0000256" key="5">
    <source>
        <dbReference type="ARBA" id="ARBA00022692"/>
    </source>
</evidence>
<dbReference type="EMBL" id="JXTB01000034">
    <property type="protein sequence ID" value="PON73397.1"/>
    <property type="molecule type" value="Genomic_DNA"/>
</dbReference>